<reference evidence="1 2" key="1">
    <citation type="journal article" date="2016" name="Nat. Commun.">
        <title>Thousands of microbial genomes shed light on interconnected biogeochemical processes in an aquifer system.</title>
        <authorList>
            <person name="Anantharaman K."/>
            <person name="Brown C.T."/>
            <person name="Hug L.A."/>
            <person name="Sharon I."/>
            <person name="Castelle C.J."/>
            <person name="Probst A.J."/>
            <person name="Thomas B.C."/>
            <person name="Singh A."/>
            <person name="Wilkins M.J."/>
            <person name="Karaoz U."/>
            <person name="Brodie E.L."/>
            <person name="Williams K.H."/>
            <person name="Hubbard S.S."/>
            <person name="Banfield J.F."/>
        </authorList>
    </citation>
    <scope>NUCLEOTIDE SEQUENCE [LARGE SCALE GENOMIC DNA]</scope>
</reference>
<organism evidence="1 2">
    <name type="scientific">Candidatus Nomurabacteria bacterium RIFCSPHIGHO2_01_FULL_40_20</name>
    <dbReference type="NCBI Taxonomy" id="1801738"/>
    <lineage>
        <taxon>Bacteria</taxon>
        <taxon>Candidatus Nomuraibacteriota</taxon>
    </lineage>
</organism>
<proteinExistence type="predicted"/>
<name>A0A1F6V2B5_9BACT</name>
<protein>
    <submittedName>
        <fullName evidence="1">Uncharacterized protein</fullName>
    </submittedName>
</protein>
<evidence type="ECO:0000313" key="1">
    <source>
        <dbReference type="EMBL" id="OGI63782.1"/>
    </source>
</evidence>
<gene>
    <name evidence="1" type="ORF">A2733_02330</name>
</gene>
<comment type="caution">
    <text evidence="1">The sequence shown here is derived from an EMBL/GenBank/DDBJ whole genome shotgun (WGS) entry which is preliminary data.</text>
</comment>
<dbReference type="Proteomes" id="UP000178985">
    <property type="component" value="Unassembled WGS sequence"/>
</dbReference>
<accession>A0A1F6V2B5</accession>
<sequence>MIMNIFKKIIYRLFTSGDRQGFHVGWLASGKSLGDLRVHLHKEWGFGGNFSTKIEKGEVLSWRKLLNKKEQYHLRVFEDGEIRGHFEYTPEAHPLEHLARGGKREASKEFLKFLGEYVTRRKFISNLVFDPSAYSPDAEILSEEN</sequence>
<dbReference type="EMBL" id="MFTO01000013">
    <property type="protein sequence ID" value="OGI63782.1"/>
    <property type="molecule type" value="Genomic_DNA"/>
</dbReference>
<evidence type="ECO:0000313" key="2">
    <source>
        <dbReference type="Proteomes" id="UP000178985"/>
    </source>
</evidence>
<dbReference type="AlphaFoldDB" id="A0A1F6V2B5"/>